<evidence type="ECO:0000256" key="1">
    <source>
        <dbReference type="ARBA" id="ARBA00022754"/>
    </source>
</evidence>
<dbReference type="PANTHER" id="PTHR45616:SF1">
    <property type="entry name" value="KERATIN, TYPE II CYTOSKELETAL 80"/>
    <property type="match status" value="1"/>
</dbReference>
<feature type="compositionally biased region" description="Polar residues" evidence="4">
    <location>
        <begin position="551"/>
        <end position="584"/>
    </location>
</feature>
<evidence type="ECO:0000313" key="6">
    <source>
        <dbReference type="Proteomes" id="UP000694871"/>
    </source>
</evidence>
<feature type="compositionally biased region" description="Low complexity" evidence="4">
    <location>
        <begin position="9"/>
        <end position="19"/>
    </location>
</feature>
<protein>
    <submittedName>
        <fullName evidence="7">Filaggrin-2-like</fullName>
    </submittedName>
</protein>
<dbReference type="RefSeq" id="XP_015274230.1">
    <property type="nucleotide sequence ID" value="XM_015418744.1"/>
</dbReference>
<feature type="compositionally biased region" description="Basic and acidic residues" evidence="4">
    <location>
        <begin position="762"/>
        <end position="771"/>
    </location>
</feature>
<dbReference type="Proteomes" id="UP000694871">
    <property type="component" value="Unplaced"/>
</dbReference>
<feature type="compositionally biased region" description="Polar residues" evidence="4">
    <location>
        <begin position="773"/>
        <end position="786"/>
    </location>
</feature>
<feature type="compositionally biased region" description="Polar residues" evidence="4">
    <location>
        <begin position="986"/>
        <end position="1005"/>
    </location>
</feature>
<feature type="compositionally biased region" description="Gly residues" evidence="4">
    <location>
        <begin position="462"/>
        <end position="472"/>
    </location>
</feature>
<dbReference type="SMART" id="SM01391">
    <property type="entry name" value="Filament"/>
    <property type="match status" value="1"/>
</dbReference>
<feature type="domain" description="IF rod" evidence="5">
    <location>
        <begin position="95"/>
        <end position="409"/>
    </location>
</feature>
<feature type="region of interest" description="Disordered" evidence="4">
    <location>
        <begin position="969"/>
        <end position="1124"/>
    </location>
</feature>
<evidence type="ECO:0000256" key="4">
    <source>
        <dbReference type="SAM" id="MobiDB-lite"/>
    </source>
</evidence>
<dbReference type="Gene3D" id="1.20.5.500">
    <property type="entry name" value="Single helix bin"/>
    <property type="match status" value="1"/>
</dbReference>
<reference evidence="7" key="1">
    <citation type="submission" date="2025-08" db="UniProtKB">
        <authorList>
            <consortium name="RefSeq"/>
        </authorList>
    </citation>
    <scope>IDENTIFICATION</scope>
</reference>
<feature type="coiled-coil region" evidence="3">
    <location>
        <begin position="346"/>
        <end position="387"/>
    </location>
</feature>
<feature type="region of interest" description="Disordered" evidence="4">
    <location>
        <begin position="1"/>
        <end position="23"/>
    </location>
</feature>
<dbReference type="Gene3D" id="1.20.5.170">
    <property type="match status" value="1"/>
</dbReference>
<gene>
    <name evidence="7" type="primary">LOC107116753</name>
</gene>
<keyword evidence="6" id="KW-1185">Reference proteome</keyword>
<feature type="compositionally biased region" description="Low complexity" evidence="4">
    <location>
        <begin position="612"/>
        <end position="638"/>
    </location>
</feature>
<accession>A0ABM1KKJ3</accession>
<feature type="compositionally biased region" description="Low complexity" evidence="4">
    <location>
        <begin position="1067"/>
        <end position="1078"/>
    </location>
</feature>
<feature type="region of interest" description="Disordered" evidence="4">
    <location>
        <begin position="429"/>
        <end position="944"/>
    </location>
</feature>
<feature type="compositionally biased region" description="Basic and acidic residues" evidence="4">
    <location>
        <begin position="537"/>
        <end position="546"/>
    </location>
</feature>
<dbReference type="PRINTS" id="PR01276">
    <property type="entry name" value="TYPE2KERATIN"/>
</dbReference>
<dbReference type="GeneID" id="107116753"/>
<dbReference type="Pfam" id="PF00038">
    <property type="entry name" value="Filament"/>
    <property type="match status" value="1"/>
</dbReference>
<dbReference type="PANTHER" id="PTHR45616">
    <property type="entry name" value="GATA-TYPE DOMAIN-CONTAINING PROTEIN"/>
    <property type="match status" value="1"/>
</dbReference>
<sequence length="1147" mass="123039">MTSHRSREFSSISSRSPASQGAACCRRRERSYSPSARYGACSSHTGGLTSRHSFSASNLTGYGSSAYPKVSYNKRLLTPLNLDFDPSIQAIRTKEKDEIKTLNNQFAALIGKVQSLEQHNQVLLARWNFLREQDNSLTDLDIKLLYDQYMNKLKQQIRSIDAEKEQLDLELDEVLEAMDNFRSKYEGEINKRSAMEFTFTTLKKDLDNGFLHKTELEAKLNGLHAMAELMKTIHEQELEEAMSQIKDISIVLGIDNNRINIDPHRIVEDVRAQYEALARKSWEELEQLTRSKLYEGELQSAKYGDHLLNDRRIIAELNIQIQKMRSCILSLKSQCLRLEGNITEVGAQGEAALKDARAKLANLEEALQNLRQDLAHLLKEYQELMNVKLALDIEILTYRELMEGEEISMESPAFAFISRIYSGPKFCSSDSGNMATSTVTSLAREASTDRTSHSGLSESQSGGMGGLSGGAFSGSHSNASGGAPQALRYHSSTSRGTLESGLSRSPSSRSGNFADVENSTESSISRSHESGPFSQPDAHRSRDHLEGGLSRSASRGTSEGSLSRSQSNRSGGITDSVFTRTPSGASEGVPEGSLSRSHSSMGTSFVEGGLSGSHSSTSASFVVGGLSGSHSSTSPSFVEGGLSRSHSGMSASFVEGGLSRSHSGMSASFVEGGLSRSQSGESEERARPTLLRTNSAEDGGVPVGGILRRPSRESSEARLSRSQSDKNESLSSHESEGYAEPAVSRTNSAEDGGVPVGGIPRGHSETSRYRSEGNFSRSQSDGVRSCSSRRREGCVEPTISRTSSAEDGGVPVGCIPRSQSEVSRYSPESSLPRLHRGENEARSNHRRETYAEPTVYRTGSAGDDGGLSRGHSGSRRTVSAGSLRGQSGGTVDTALPRAHSEGTQDGNLSSRDNNATTVEGGVSRSQNDGARSISVGSGFRTPSITSTALTDSVFTATPCTADGNVHEEMLSRVPSGATENVPEAGLSTSQSGDSEGPIETSTPICFSSRHDDAMECSLSRSHSGEGRSFGTADSYRSPSEASRDVSEGRFSRNYSYLTAVSHPPDVSSTQSSEAESPSGGIEAPVSSPGDASEPVPHSGLGESYSHEEGLSRTPTGESVSPGSTYLVDEVHSDNLHYSPAVEFSSKE</sequence>
<feature type="compositionally biased region" description="Basic and acidic residues" evidence="4">
    <location>
        <begin position="710"/>
        <end position="736"/>
    </location>
</feature>
<feature type="compositionally biased region" description="Basic and acidic residues" evidence="4">
    <location>
        <begin position="835"/>
        <end position="850"/>
    </location>
</feature>
<organism evidence="6 7">
    <name type="scientific">Gekko japonicus</name>
    <name type="common">Schlegel's Japanese gecko</name>
    <dbReference type="NCBI Taxonomy" id="146911"/>
    <lineage>
        <taxon>Eukaryota</taxon>
        <taxon>Metazoa</taxon>
        <taxon>Chordata</taxon>
        <taxon>Craniata</taxon>
        <taxon>Vertebrata</taxon>
        <taxon>Euteleostomi</taxon>
        <taxon>Lepidosauria</taxon>
        <taxon>Squamata</taxon>
        <taxon>Bifurcata</taxon>
        <taxon>Gekkota</taxon>
        <taxon>Gekkonidae</taxon>
        <taxon>Gekkoninae</taxon>
        <taxon>Gekko</taxon>
    </lineage>
</organism>
<feature type="compositionally biased region" description="Polar residues" evidence="4">
    <location>
        <begin position="594"/>
        <end position="603"/>
    </location>
</feature>
<feature type="compositionally biased region" description="Low complexity" evidence="4">
    <location>
        <begin position="500"/>
        <end position="525"/>
    </location>
</feature>
<feature type="compositionally biased region" description="Basic and acidic residues" evidence="4">
    <location>
        <begin position="1041"/>
        <end position="1050"/>
    </location>
</feature>
<proteinExistence type="predicted"/>
<feature type="compositionally biased region" description="Polar residues" evidence="4">
    <location>
        <begin position="901"/>
        <end position="929"/>
    </location>
</feature>
<evidence type="ECO:0000259" key="5">
    <source>
        <dbReference type="PROSITE" id="PS51842"/>
    </source>
</evidence>
<name>A0ABM1KKJ3_GEKJA</name>
<feature type="compositionally biased region" description="Polar residues" evidence="4">
    <location>
        <begin position="429"/>
        <end position="441"/>
    </location>
</feature>
<dbReference type="SUPFAM" id="SSF64593">
    <property type="entry name" value="Intermediate filament protein, coiled coil region"/>
    <property type="match status" value="2"/>
</dbReference>
<evidence type="ECO:0000256" key="2">
    <source>
        <dbReference type="ARBA" id="ARBA00023054"/>
    </source>
</evidence>
<dbReference type="InterPro" id="IPR003054">
    <property type="entry name" value="Keratin_II"/>
</dbReference>
<feature type="coiled-coil region" evidence="3">
    <location>
        <begin position="146"/>
        <end position="184"/>
    </location>
</feature>
<feature type="compositionally biased region" description="Polar residues" evidence="4">
    <location>
        <begin position="1112"/>
        <end position="1123"/>
    </location>
</feature>
<dbReference type="InterPro" id="IPR039008">
    <property type="entry name" value="IF_rod_dom"/>
</dbReference>
<feature type="compositionally biased region" description="Polar residues" evidence="4">
    <location>
        <begin position="817"/>
        <end position="829"/>
    </location>
</feature>
<evidence type="ECO:0000313" key="7">
    <source>
        <dbReference type="RefSeq" id="XP_015274230.1"/>
    </source>
</evidence>
<evidence type="ECO:0000256" key="3">
    <source>
        <dbReference type="SAM" id="Coils"/>
    </source>
</evidence>
<keyword evidence="1" id="KW-0403">Intermediate filament</keyword>
<dbReference type="Gene3D" id="1.20.5.1160">
    <property type="entry name" value="Vasodilator-stimulated phosphoprotein"/>
    <property type="match status" value="1"/>
</dbReference>
<keyword evidence="2 3" id="KW-0175">Coiled coil</keyword>
<dbReference type="PROSITE" id="PS51842">
    <property type="entry name" value="IF_ROD_2"/>
    <property type="match status" value="1"/>
</dbReference>